<sequence>MILALQASPLVVLVGLLLSGRAGPVPAVLAALALSIPAALASLPAGAGALDFIGTETLRGLWLALQPIGVMTGGLLFHAATAAPATATTTTPEPRRIFAACLLMGTFMESVTGFAVGAVFALAALRSMGLNGPIAGAMALLSLCLVPWGGLGPGTLLGATLVGVPVQAMAHVISYPNAAWLLMLGPVLWHLCAKAGIAVPAREKLAQTGILAASATILIGGHWILPFEILGILATGIPLLAVLYQLDPPRSPAARSAALRTLTPYLILTTALLAARLIPSPPALRPYETLPAFPITHVAIVLWTVSLTLLALRPNTLRRLRDTARRAQKPAAALLLYVLLARILAGSGATTALAEAAAATLGPLAPYAMTPLGLAAGLVTGSNVGANAALVTVQAALGAAANLPPLLAPALHNFAGGAGAGMSFAVCALICGLLNDGTKPGQLWRLLLPSFVAILAAGTGAMLVMR</sequence>
<proteinExistence type="inferred from homology"/>
<evidence type="ECO:0000256" key="1">
    <source>
        <dbReference type="ARBA" id="ARBA00004651"/>
    </source>
</evidence>
<evidence type="ECO:0000256" key="3">
    <source>
        <dbReference type="ARBA" id="ARBA00022448"/>
    </source>
</evidence>
<keyword evidence="10" id="KW-1185">Reference proteome</keyword>
<keyword evidence="5 8" id="KW-0812">Transmembrane</keyword>
<keyword evidence="4" id="KW-1003">Cell membrane</keyword>
<feature type="transmembrane region" description="Helical" evidence="8">
    <location>
        <begin position="60"/>
        <end position="85"/>
    </location>
</feature>
<feature type="transmembrane region" description="Helical" evidence="8">
    <location>
        <begin position="258"/>
        <end position="278"/>
    </location>
</feature>
<organism evidence="9 10">
    <name type="scientific">Plastoroseomonas arctica</name>
    <dbReference type="NCBI Taxonomy" id="1509237"/>
    <lineage>
        <taxon>Bacteria</taxon>
        <taxon>Pseudomonadati</taxon>
        <taxon>Pseudomonadota</taxon>
        <taxon>Alphaproteobacteria</taxon>
        <taxon>Acetobacterales</taxon>
        <taxon>Acetobacteraceae</taxon>
        <taxon>Plastoroseomonas</taxon>
    </lineage>
</organism>
<dbReference type="Pfam" id="PF02652">
    <property type="entry name" value="Lactate_perm"/>
    <property type="match status" value="1"/>
</dbReference>
<comment type="caution">
    <text evidence="9">The sequence shown here is derived from an EMBL/GenBank/DDBJ whole genome shotgun (WGS) entry which is preliminary data.</text>
</comment>
<feature type="transmembrane region" description="Helical" evidence="8">
    <location>
        <begin position="446"/>
        <end position="465"/>
    </location>
</feature>
<comment type="similarity">
    <text evidence="2 8">Belongs to the lactate permease family.</text>
</comment>
<feature type="transmembrane region" description="Helical" evidence="8">
    <location>
        <begin position="97"/>
        <end position="125"/>
    </location>
</feature>
<feature type="transmembrane region" description="Helical" evidence="8">
    <location>
        <begin position="290"/>
        <end position="312"/>
    </location>
</feature>
<evidence type="ECO:0000256" key="2">
    <source>
        <dbReference type="ARBA" id="ARBA00010100"/>
    </source>
</evidence>
<reference evidence="9" key="2">
    <citation type="journal article" date="2021" name="Syst. Appl. Microbiol.">
        <title>Roseomonas hellenica sp. nov., isolated from roots of wild-growing Alkanna tinctoria.</title>
        <authorList>
            <person name="Rat A."/>
            <person name="Naranjo H.D."/>
            <person name="Lebbe L."/>
            <person name="Cnockaert M."/>
            <person name="Krigas N."/>
            <person name="Grigoriadou K."/>
            <person name="Maloupa E."/>
            <person name="Willems A."/>
        </authorList>
    </citation>
    <scope>NUCLEOTIDE SEQUENCE</scope>
    <source>
        <strain evidence="9">LMG 28251</strain>
    </source>
</reference>
<evidence type="ECO:0000313" key="9">
    <source>
        <dbReference type="EMBL" id="MBR0654717.1"/>
    </source>
</evidence>
<feature type="transmembrane region" description="Helical" evidence="8">
    <location>
        <begin position="414"/>
        <end position="434"/>
    </location>
</feature>
<accession>A0AAF1KRT3</accession>
<dbReference type="AlphaFoldDB" id="A0AAF1KRT3"/>
<keyword evidence="3 8" id="KW-0813">Transport</keyword>
<dbReference type="InterPro" id="IPR003804">
    <property type="entry name" value="Lactate_perm"/>
</dbReference>
<gene>
    <name evidence="9" type="ORF">GXW79_06460</name>
</gene>
<dbReference type="Proteomes" id="UP001196068">
    <property type="component" value="Unassembled WGS sequence"/>
</dbReference>
<feature type="transmembrane region" description="Helical" evidence="8">
    <location>
        <begin position="137"/>
        <end position="161"/>
    </location>
</feature>
<keyword evidence="8" id="KW-0997">Cell inner membrane</keyword>
<dbReference type="GO" id="GO:0015129">
    <property type="term" value="F:lactate transmembrane transporter activity"/>
    <property type="evidence" value="ECO:0007669"/>
    <property type="project" value="UniProtKB-UniRule"/>
</dbReference>
<evidence type="ECO:0000256" key="6">
    <source>
        <dbReference type="ARBA" id="ARBA00022989"/>
    </source>
</evidence>
<protein>
    <recommendedName>
        <fullName evidence="8">L-lactate permease</fullName>
    </recommendedName>
</protein>
<evidence type="ECO:0000256" key="8">
    <source>
        <dbReference type="RuleBase" id="RU365092"/>
    </source>
</evidence>
<feature type="transmembrane region" description="Helical" evidence="8">
    <location>
        <begin position="333"/>
        <end position="354"/>
    </location>
</feature>
<evidence type="ECO:0000256" key="7">
    <source>
        <dbReference type="ARBA" id="ARBA00023136"/>
    </source>
</evidence>
<comment type="subcellular location">
    <subcellularLocation>
        <location evidence="8">Cell inner membrane</location>
        <topology evidence="8">Multi-pass membrane protein</topology>
    </subcellularLocation>
    <subcellularLocation>
        <location evidence="1">Cell membrane</location>
        <topology evidence="1">Multi-pass membrane protein</topology>
    </subcellularLocation>
</comment>
<comment type="function">
    <text evidence="8">Uptake of L-lactate across the membrane. Can also transport D-lactate and glycolate.</text>
</comment>
<dbReference type="EMBL" id="JAAEDH010000005">
    <property type="protein sequence ID" value="MBR0654717.1"/>
    <property type="molecule type" value="Genomic_DNA"/>
</dbReference>
<dbReference type="RefSeq" id="WP_211873538.1">
    <property type="nucleotide sequence ID" value="NZ_JAAEDH010000005.1"/>
</dbReference>
<keyword evidence="6 8" id="KW-1133">Transmembrane helix</keyword>
<feature type="transmembrane region" description="Helical" evidence="8">
    <location>
        <begin position="32"/>
        <end position="53"/>
    </location>
</feature>
<feature type="transmembrane region" description="Helical" evidence="8">
    <location>
        <begin position="173"/>
        <end position="193"/>
    </location>
</feature>
<evidence type="ECO:0000313" key="10">
    <source>
        <dbReference type="Proteomes" id="UP001196068"/>
    </source>
</evidence>
<reference evidence="9" key="1">
    <citation type="submission" date="2020-01" db="EMBL/GenBank/DDBJ databases">
        <authorList>
            <person name="Rat A."/>
        </authorList>
    </citation>
    <scope>NUCLEOTIDE SEQUENCE</scope>
    <source>
        <strain evidence="9">LMG 28251</strain>
    </source>
</reference>
<evidence type="ECO:0000256" key="5">
    <source>
        <dbReference type="ARBA" id="ARBA00022692"/>
    </source>
</evidence>
<feature type="transmembrane region" description="Helical" evidence="8">
    <location>
        <begin position="229"/>
        <end position="246"/>
    </location>
</feature>
<dbReference type="GO" id="GO:0005886">
    <property type="term" value="C:plasma membrane"/>
    <property type="evidence" value="ECO:0007669"/>
    <property type="project" value="UniProtKB-SubCell"/>
</dbReference>
<name>A0AAF1KRT3_9PROT</name>
<evidence type="ECO:0000256" key="4">
    <source>
        <dbReference type="ARBA" id="ARBA00022475"/>
    </source>
</evidence>
<keyword evidence="7 8" id="KW-0472">Membrane</keyword>